<evidence type="ECO:0000256" key="1">
    <source>
        <dbReference type="SAM" id="Phobius"/>
    </source>
</evidence>
<reference evidence="2 3" key="1">
    <citation type="submission" date="2016-11" db="EMBL/GenBank/DDBJ databases">
        <title>Complete genome sequence of thermophilic cyanobacteria strain Synechococcus sp. PCC6715.</title>
        <authorList>
            <person name="Tang J."/>
            <person name="Daroch M."/>
            <person name="Liang Y."/>
            <person name="Jiang D."/>
            <person name="Shah M."/>
        </authorList>
    </citation>
    <scope>NUCLEOTIDE SEQUENCE [LARGE SCALE GENOMIC DNA]</scope>
    <source>
        <strain evidence="2 3">PCC 6715</strain>
    </source>
</reference>
<reference evidence="3" key="2">
    <citation type="journal article" date="2022" name="Front. Microbiol.">
        <title>Comparative Genomic Analysis Revealed Distinct Molecular Components and Organization of CO2-Concentrating Mechanism in Thermophilic Cyanobacteria.</title>
        <authorList>
            <person name="Tang J."/>
            <person name="Zhou H."/>
            <person name="Yao D."/>
            <person name="Riaz S."/>
            <person name="You D."/>
            <person name="Klepacz-Smolka A."/>
            <person name="Daroch M."/>
        </authorList>
    </citation>
    <scope>NUCLEOTIDE SEQUENCE [LARGE SCALE GENOMIC DNA]</scope>
    <source>
        <strain evidence="3">PCC 6715</strain>
    </source>
</reference>
<name>A0A2D2Q0K1_PARLV</name>
<evidence type="ECO:0008006" key="4">
    <source>
        <dbReference type="Google" id="ProtNLM"/>
    </source>
</evidence>
<dbReference type="Gene3D" id="2.30.30.830">
    <property type="match status" value="1"/>
</dbReference>
<organism evidence="2 3">
    <name type="scientific">Parathermosynechococcus lividus PCC 6715</name>
    <dbReference type="NCBI Taxonomy" id="1917166"/>
    <lineage>
        <taxon>Bacteria</taxon>
        <taxon>Bacillati</taxon>
        <taxon>Cyanobacteriota</taxon>
        <taxon>Cyanophyceae</taxon>
        <taxon>Acaryochloridales</taxon>
        <taxon>Thermosynechococcaceae</taxon>
        <taxon>Parathermosynechococcus</taxon>
    </lineage>
</organism>
<dbReference type="KEGG" id="slw:BRW62_03980"/>
<evidence type="ECO:0000313" key="3">
    <source>
        <dbReference type="Proteomes" id="UP000231057"/>
    </source>
</evidence>
<keyword evidence="1" id="KW-1133">Transmembrane helix</keyword>
<dbReference type="AlphaFoldDB" id="A0A2D2Q0K1"/>
<keyword evidence="1" id="KW-0472">Membrane</keyword>
<dbReference type="EMBL" id="CP018092">
    <property type="protein sequence ID" value="ATS18045.1"/>
    <property type="molecule type" value="Genomic_DNA"/>
</dbReference>
<feature type="transmembrane region" description="Helical" evidence="1">
    <location>
        <begin position="97"/>
        <end position="116"/>
    </location>
</feature>
<dbReference type="RefSeq" id="WP_099798399.1">
    <property type="nucleotide sequence ID" value="NZ_CP018092.1"/>
</dbReference>
<dbReference type="Proteomes" id="UP000231057">
    <property type="component" value="Chromosome"/>
</dbReference>
<accession>A0A2D2Q0K1</accession>
<proteinExistence type="predicted"/>
<evidence type="ECO:0000313" key="2">
    <source>
        <dbReference type="EMBL" id="ATS18045.1"/>
    </source>
</evidence>
<gene>
    <name evidence="2" type="ORF">BRW62_03980</name>
</gene>
<keyword evidence="3" id="KW-1185">Reference proteome</keyword>
<protein>
    <recommendedName>
        <fullName evidence="4">Type II secretion system protein GspC N-terminal domain-containing protein</fullName>
    </recommendedName>
</protein>
<dbReference type="OrthoDB" id="428674at2"/>
<keyword evidence="1" id="KW-0812">Transmembrane</keyword>
<sequence length="285" mass="30364">MTQSDDPSWRSNEADRYAVETCLTDVQANRLIDEVFAEVEAETPIEFAAVLDPHDASATTVLVPYEPLAAPHSTAVPAPERSHKLHLNTDFSWRDRFLMGVGIASFVLSVGLWISGARQPTAVVAPEVATTPAADIAFAEYLQTSLQLLSQQPSPTPATTIASATVPPSAPSPTVERIYVPIYQPPNAPAVSVPQLPTVTAPSPMPTDTVATAPIAPPAPQHTLVGVLELGERSVALIQTNGETLRLSVGDSVGNDGWQLVQIQNQRAVFRRQGEVRSLAVGQSL</sequence>